<evidence type="ECO:0000256" key="7">
    <source>
        <dbReference type="ARBA" id="ARBA00023180"/>
    </source>
</evidence>
<keyword evidence="5" id="KW-0547">Nucleotide-binding</keyword>
<dbReference type="InterPro" id="IPR000719">
    <property type="entry name" value="Prot_kinase_dom"/>
</dbReference>
<dbReference type="GO" id="GO:0008168">
    <property type="term" value="F:methyltransferase activity"/>
    <property type="evidence" value="ECO:0007669"/>
    <property type="project" value="UniProtKB-KW"/>
</dbReference>
<dbReference type="Gene3D" id="3.40.50.150">
    <property type="entry name" value="Vaccinia Virus protein VP39"/>
    <property type="match status" value="1"/>
</dbReference>
<keyword evidence="6" id="KW-1015">Disulfide bond</keyword>
<dbReference type="SMART" id="SM00220">
    <property type="entry name" value="S_TKc"/>
    <property type="match status" value="1"/>
</dbReference>
<keyword evidence="2" id="KW-0489">Methyltransferase</keyword>
<accession>A0A4S4EYC1</accession>
<dbReference type="SUPFAM" id="SSF53335">
    <property type="entry name" value="S-adenosyl-L-methionine-dependent methyltransferases"/>
    <property type="match status" value="1"/>
</dbReference>
<dbReference type="Gene3D" id="1.10.510.10">
    <property type="entry name" value="Transferase(Phosphotransferase) domain 1"/>
    <property type="match status" value="1"/>
</dbReference>
<evidence type="ECO:0000256" key="6">
    <source>
        <dbReference type="ARBA" id="ARBA00023157"/>
    </source>
</evidence>
<evidence type="ECO:0000256" key="5">
    <source>
        <dbReference type="ARBA" id="ARBA00022741"/>
    </source>
</evidence>
<dbReference type="FunFam" id="1.10.510.10:FF:000060">
    <property type="entry name" value="G-type lectin S-receptor-like serine/threonine-protein kinase"/>
    <property type="match status" value="1"/>
</dbReference>
<dbReference type="InterPro" id="IPR011009">
    <property type="entry name" value="Kinase-like_dom_sf"/>
</dbReference>
<dbReference type="EC" id="2.7.11.1" evidence="1"/>
<keyword evidence="4" id="KW-0732">Signal</keyword>
<evidence type="ECO:0000256" key="10">
    <source>
        <dbReference type="SAM" id="MobiDB-lite"/>
    </source>
</evidence>
<dbReference type="STRING" id="542762.A0A4S4EYC1"/>
<evidence type="ECO:0000256" key="4">
    <source>
        <dbReference type="ARBA" id="ARBA00022729"/>
    </source>
</evidence>
<comment type="catalytic activity">
    <reaction evidence="9">
        <text>L-seryl-[protein] + ATP = O-phospho-L-seryl-[protein] + ADP + H(+)</text>
        <dbReference type="Rhea" id="RHEA:17989"/>
        <dbReference type="Rhea" id="RHEA-COMP:9863"/>
        <dbReference type="Rhea" id="RHEA-COMP:11604"/>
        <dbReference type="ChEBI" id="CHEBI:15378"/>
        <dbReference type="ChEBI" id="CHEBI:29999"/>
        <dbReference type="ChEBI" id="CHEBI:30616"/>
        <dbReference type="ChEBI" id="CHEBI:83421"/>
        <dbReference type="ChEBI" id="CHEBI:456216"/>
        <dbReference type="EC" id="2.7.11.1"/>
    </reaction>
</comment>
<dbReference type="FunFam" id="3.40.50.150:FF:000261">
    <property type="entry name" value="U6 small nuclear RNA (adenine-(43)-N(6))-methyltransferase"/>
    <property type="match status" value="1"/>
</dbReference>
<comment type="catalytic activity">
    <reaction evidence="8">
        <text>L-threonyl-[protein] + ATP = O-phospho-L-threonyl-[protein] + ADP + H(+)</text>
        <dbReference type="Rhea" id="RHEA:46608"/>
        <dbReference type="Rhea" id="RHEA-COMP:11060"/>
        <dbReference type="Rhea" id="RHEA-COMP:11605"/>
        <dbReference type="ChEBI" id="CHEBI:15378"/>
        <dbReference type="ChEBI" id="CHEBI:30013"/>
        <dbReference type="ChEBI" id="CHEBI:30616"/>
        <dbReference type="ChEBI" id="CHEBI:61977"/>
        <dbReference type="ChEBI" id="CHEBI:456216"/>
        <dbReference type="EC" id="2.7.11.1"/>
    </reaction>
</comment>
<keyword evidence="13" id="KW-1185">Reference proteome</keyword>
<dbReference type="GO" id="GO:0005524">
    <property type="term" value="F:ATP binding"/>
    <property type="evidence" value="ECO:0007669"/>
    <property type="project" value="InterPro"/>
</dbReference>
<dbReference type="EMBL" id="SDRB02001305">
    <property type="protein sequence ID" value="THG21614.1"/>
    <property type="molecule type" value="Genomic_DNA"/>
</dbReference>
<dbReference type="SUPFAM" id="SSF56112">
    <property type="entry name" value="Protein kinase-like (PK-like)"/>
    <property type="match status" value="1"/>
</dbReference>
<dbReference type="InterPro" id="IPR008271">
    <property type="entry name" value="Ser/Thr_kinase_AS"/>
</dbReference>
<evidence type="ECO:0000259" key="11">
    <source>
        <dbReference type="PROSITE" id="PS50011"/>
    </source>
</evidence>
<dbReference type="InterPro" id="IPR010286">
    <property type="entry name" value="METTL16/RlmF"/>
</dbReference>
<dbReference type="InterPro" id="IPR029063">
    <property type="entry name" value="SAM-dependent_MTases_sf"/>
</dbReference>
<dbReference type="PANTHER" id="PTHR13393">
    <property type="entry name" value="SAM-DEPENDENT METHYLTRANSFERASE"/>
    <property type="match status" value="1"/>
</dbReference>
<dbReference type="Pfam" id="PF07714">
    <property type="entry name" value="PK_Tyr_Ser-Thr"/>
    <property type="match status" value="1"/>
</dbReference>
<evidence type="ECO:0000256" key="1">
    <source>
        <dbReference type="ARBA" id="ARBA00012513"/>
    </source>
</evidence>
<keyword evidence="7" id="KW-0325">Glycoprotein</keyword>
<dbReference type="GO" id="GO:0004674">
    <property type="term" value="F:protein serine/threonine kinase activity"/>
    <property type="evidence" value="ECO:0007669"/>
    <property type="project" value="UniProtKB-EC"/>
</dbReference>
<dbReference type="Proteomes" id="UP000306102">
    <property type="component" value="Unassembled WGS sequence"/>
</dbReference>
<name>A0A4S4EYC1_CAMSN</name>
<sequence>MTSKKKRKRSTVERPTIHPRNKYSDNPPDFGLLASFYPTFEPFVFYSRDGRPRIDWTDFNATRELTRVLLLHDHALNWWIPDGQLCPTVPNRSNYIHWIEDILSSDILTNTNADGNGDIVRGFDIGTGANCIYPLLGASLLGWSFVGSDVTDVALEWAERNVKNNPQISDLIEIRKVDNGEERSNGQLVDGESGTHLYDIEAIKAEPAPLGSLKLHSDVNKSYHGPPVLLGVVRDGEKFDFCMCNPPFFETMEEAGLNPKTSCGGTPKEMVCPGGEEAFISRIIRDSLQLKQSFRWYTSLVGRKSNLKILISKLREVGVTIVKTTEFVQGRTCRWGLAWSFMPPSRKIISSHVAEKNVLSFTLEGLQRKYSAIHVLESVESFFCSAGASSKSNASAFTIDAMFVIPHQWWDWTGSEVGTLKACLLSHISGGIIYPARLVVPLHSRITKASERNLMHNSEQGHTDKSQTEDLELPLFDLAVIVNSTNNFSINNKLEKGGFEPVYKLHGLNLAKFWSDQTRSLLLDWPKRFHIINGTARGFLYLHQNSRLRIIHRDLKASNILLDIDMNQKISDFGLARSFGGNETEANTKRVVGTYGYMSQEYAIDGLFSIKSDVFSFGILVLEIVSGKKNRSSYHLGHSLNLLGHVLDHLRMLRHNLTSWRLHEEGKSLELIDEALWGLCYQTEMLRSIHVGLLCVQESPKDRPSISFVVLMLGSEAALPRAK</sequence>
<evidence type="ECO:0000313" key="12">
    <source>
        <dbReference type="EMBL" id="THG21614.1"/>
    </source>
</evidence>
<dbReference type="Pfam" id="PF05971">
    <property type="entry name" value="Methyltransf_10"/>
    <property type="match status" value="2"/>
</dbReference>
<organism evidence="12 13">
    <name type="scientific">Camellia sinensis var. sinensis</name>
    <name type="common">China tea</name>
    <dbReference type="NCBI Taxonomy" id="542762"/>
    <lineage>
        <taxon>Eukaryota</taxon>
        <taxon>Viridiplantae</taxon>
        <taxon>Streptophyta</taxon>
        <taxon>Embryophyta</taxon>
        <taxon>Tracheophyta</taxon>
        <taxon>Spermatophyta</taxon>
        <taxon>Magnoliopsida</taxon>
        <taxon>eudicotyledons</taxon>
        <taxon>Gunneridae</taxon>
        <taxon>Pentapetalae</taxon>
        <taxon>asterids</taxon>
        <taxon>Ericales</taxon>
        <taxon>Theaceae</taxon>
        <taxon>Camellia</taxon>
    </lineage>
</organism>
<evidence type="ECO:0000313" key="13">
    <source>
        <dbReference type="Proteomes" id="UP000306102"/>
    </source>
</evidence>
<comment type="caution">
    <text evidence="12">The sequence shown here is derived from an EMBL/GenBank/DDBJ whole genome shotgun (WGS) entry which is preliminary data.</text>
</comment>
<gene>
    <name evidence="12" type="ORF">TEA_019627</name>
</gene>
<evidence type="ECO:0000256" key="3">
    <source>
        <dbReference type="ARBA" id="ARBA00022679"/>
    </source>
</evidence>
<dbReference type="GO" id="GO:0005634">
    <property type="term" value="C:nucleus"/>
    <property type="evidence" value="ECO:0007669"/>
    <property type="project" value="TreeGrafter"/>
</dbReference>
<dbReference type="GO" id="GO:0070475">
    <property type="term" value="P:rRNA base methylation"/>
    <property type="evidence" value="ECO:0007669"/>
    <property type="project" value="TreeGrafter"/>
</dbReference>
<keyword evidence="3" id="KW-0808">Transferase</keyword>
<feature type="domain" description="Protein kinase" evidence="11">
    <location>
        <begin position="419"/>
        <end position="719"/>
    </location>
</feature>
<feature type="region of interest" description="Disordered" evidence="10">
    <location>
        <begin position="1"/>
        <end position="24"/>
    </location>
</feature>
<dbReference type="PROSITE" id="PS50011">
    <property type="entry name" value="PROTEIN_KINASE_DOM"/>
    <property type="match status" value="1"/>
</dbReference>
<proteinExistence type="predicted"/>
<evidence type="ECO:0000256" key="2">
    <source>
        <dbReference type="ARBA" id="ARBA00022603"/>
    </source>
</evidence>
<dbReference type="InterPro" id="IPR001245">
    <property type="entry name" value="Ser-Thr/Tyr_kinase_cat_dom"/>
</dbReference>
<reference evidence="12 13" key="1">
    <citation type="journal article" date="2018" name="Proc. Natl. Acad. Sci. U.S.A.">
        <title>Draft genome sequence of Camellia sinensis var. sinensis provides insights into the evolution of the tea genome and tea quality.</title>
        <authorList>
            <person name="Wei C."/>
            <person name="Yang H."/>
            <person name="Wang S."/>
            <person name="Zhao J."/>
            <person name="Liu C."/>
            <person name="Gao L."/>
            <person name="Xia E."/>
            <person name="Lu Y."/>
            <person name="Tai Y."/>
            <person name="She G."/>
            <person name="Sun J."/>
            <person name="Cao H."/>
            <person name="Tong W."/>
            <person name="Gao Q."/>
            <person name="Li Y."/>
            <person name="Deng W."/>
            <person name="Jiang X."/>
            <person name="Wang W."/>
            <person name="Chen Q."/>
            <person name="Zhang S."/>
            <person name="Li H."/>
            <person name="Wu J."/>
            <person name="Wang P."/>
            <person name="Li P."/>
            <person name="Shi C."/>
            <person name="Zheng F."/>
            <person name="Jian J."/>
            <person name="Huang B."/>
            <person name="Shan D."/>
            <person name="Shi M."/>
            <person name="Fang C."/>
            <person name="Yue Y."/>
            <person name="Li F."/>
            <person name="Li D."/>
            <person name="Wei S."/>
            <person name="Han B."/>
            <person name="Jiang C."/>
            <person name="Yin Y."/>
            <person name="Xia T."/>
            <person name="Zhang Z."/>
            <person name="Bennetzen J.L."/>
            <person name="Zhao S."/>
            <person name="Wan X."/>
        </authorList>
    </citation>
    <scope>NUCLEOTIDE SEQUENCE [LARGE SCALE GENOMIC DNA]</scope>
    <source>
        <strain evidence="13">cv. Shuchazao</strain>
        <tissue evidence="12">Leaf</tissue>
    </source>
</reference>
<protein>
    <recommendedName>
        <fullName evidence="1">non-specific serine/threonine protein kinase</fullName>
        <ecNumber evidence="1">2.7.11.1</ecNumber>
    </recommendedName>
</protein>
<dbReference type="PROSITE" id="PS00108">
    <property type="entry name" value="PROTEIN_KINASE_ST"/>
    <property type="match status" value="1"/>
</dbReference>
<dbReference type="PANTHER" id="PTHR13393:SF0">
    <property type="entry name" value="RNA N6-ADENOSINE-METHYLTRANSFERASE METTL16"/>
    <property type="match status" value="1"/>
</dbReference>
<evidence type="ECO:0000256" key="8">
    <source>
        <dbReference type="ARBA" id="ARBA00047899"/>
    </source>
</evidence>
<dbReference type="AlphaFoldDB" id="A0A4S4EYC1"/>
<evidence type="ECO:0000256" key="9">
    <source>
        <dbReference type="ARBA" id="ARBA00048679"/>
    </source>
</evidence>